<keyword evidence="3 4" id="KW-0732">Signal</keyword>
<evidence type="ECO:0000256" key="1">
    <source>
        <dbReference type="ARBA" id="ARBA00009075"/>
    </source>
</evidence>
<accession>A0ABR7Z1Y8</accession>
<feature type="chain" id="PRO_5046579152" evidence="4">
    <location>
        <begin position="22"/>
        <end position="448"/>
    </location>
</feature>
<sequence>MYKKSLAWVIALGTAAPHVSAAGFIEDSKAYLSLRNNYFTTDNRESRGKVGNTAYSGQNREWGQAFQINYVSGFTQGTVGVGLDALGSLGVRLDGGGRAGKTGVTRTPGQLFPLESDNSAVEDYSRLGLTGKLRYAKSELRVGTLQTKLPVLLSNDGRLLPQTYQGYQLTSKDIDNLTLVGGLIEHAVGRASTNETGLAVNGGTRQSNKFTYAGGDWAVNKGLMLQYYYGKLEDYYTQHFVGLTHTLPISGEQSLKTDLRYFRTAADGANATSSGREEGYTSTGYASTTGKIDNRVWSAAFTYSLGAHSLMLGHQRLSGGSGFFQVAQNSLPNEGAGPGSYYLLTDRQISSFIRADEHTTFGQYTYDFAALGAPGLKVGMIYLKGDHIATASGGAQKEWERDISLDYVIQSGPLKNLGFAIRHGSLRSEAANDLDQTRLIMNYSVALF</sequence>
<comment type="caution">
    <text evidence="5">The sequence shown here is derived from an EMBL/GenBank/DDBJ whole genome shotgun (WGS) entry which is preliminary data.</text>
</comment>
<name>A0ABR7Z1Y8_9PSED</name>
<protein>
    <submittedName>
        <fullName evidence="5">OprD family porin</fullName>
    </submittedName>
</protein>
<feature type="signal peptide" evidence="4">
    <location>
        <begin position="1"/>
        <end position="21"/>
    </location>
</feature>
<keyword evidence="6" id="KW-1185">Reference proteome</keyword>
<gene>
    <name evidence="5" type="ORF">HAQ05_11845</name>
</gene>
<evidence type="ECO:0000313" key="6">
    <source>
        <dbReference type="Proteomes" id="UP000805841"/>
    </source>
</evidence>
<dbReference type="RefSeq" id="WP_190420727.1">
    <property type="nucleotide sequence ID" value="NZ_JAAOCA010000013.1"/>
</dbReference>
<reference evidence="5 6" key="1">
    <citation type="journal article" date="2020" name="Insects">
        <title>Bacteria Belonging to Pseudomonas typographi sp. nov. from the Bark Beetle Ips typographus Have Genomic Potential to Aid in the Host Ecology.</title>
        <authorList>
            <person name="Peral-Aranega E."/>
            <person name="Saati-Santamaria Z."/>
            <person name="Kolarik M."/>
            <person name="Rivas R."/>
            <person name="Garcia-Fraile P."/>
        </authorList>
    </citation>
    <scope>NUCLEOTIDE SEQUENCE [LARGE SCALE GENOMIC DNA]</scope>
    <source>
        <strain evidence="5 6">CA3A</strain>
    </source>
</reference>
<evidence type="ECO:0000313" key="5">
    <source>
        <dbReference type="EMBL" id="MBD1599393.1"/>
    </source>
</evidence>
<proteinExistence type="inferred from homology"/>
<dbReference type="PANTHER" id="PTHR34596">
    <property type="entry name" value="CHITOPORIN"/>
    <property type="match status" value="1"/>
</dbReference>
<dbReference type="Gene3D" id="2.40.160.10">
    <property type="entry name" value="Porin"/>
    <property type="match status" value="1"/>
</dbReference>
<evidence type="ECO:0000256" key="3">
    <source>
        <dbReference type="ARBA" id="ARBA00022729"/>
    </source>
</evidence>
<dbReference type="Pfam" id="PF03573">
    <property type="entry name" value="OprD"/>
    <property type="match status" value="1"/>
</dbReference>
<dbReference type="InterPro" id="IPR023614">
    <property type="entry name" value="Porin_dom_sf"/>
</dbReference>
<dbReference type="PANTHER" id="PTHR34596:SF2">
    <property type="entry name" value="CHITOPORIN"/>
    <property type="match status" value="1"/>
</dbReference>
<dbReference type="Proteomes" id="UP000805841">
    <property type="component" value="Unassembled WGS sequence"/>
</dbReference>
<dbReference type="InterPro" id="IPR005318">
    <property type="entry name" value="OM_porin_bac"/>
</dbReference>
<keyword evidence="2" id="KW-0813">Transport</keyword>
<evidence type="ECO:0000256" key="4">
    <source>
        <dbReference type="SAM" id="SignalP"/>
    </source>
</evidence>
<dbReference type="EMBL" id="JAAOCA010000013">
    <property type="protein sequence ID" value="MBD1599393.1"/>
    <property type="molecule type" value="Genomic_DNA"/>
</dbReference>
<organism evidence="5 6">
    <name type="scientific">Pseudomonas typographi</name>
    <dbReference type="NCBI Taxonomy" id="2715964"/>
    <lineage>
        <taxon>Bacteria</taxon>
        <taxon>Pseudomonadati</taxon>
        <taxon>Pseudomonadota</taxon>
        <taxon>Gammaproteobacteria</taxon>
        <taxon>Pseudomonadales</taxon>
        <taxon>Pseudomonadaceae</taxon>
        <taxon>Pseudomonas</taxon>
    </lineage>
</organism>
<evidence type="ECO:0000256" key="2">
    <source>
        <dbReference type="ARBA" id="ARBA00022448"/>
    </source>
</evidence>
<comment type="similarity">
    <text evidence="1">Belongs to the outer membrane porin (Opr) (TC 1.B.25) family.</text>
</comment>